<organism evidence="1 2">
    <name type="scientific">Micromonospora andamanensis</name>
    <dbReference type="NCBI Taxonomy" id="1287068"/>
    <lineage>
        <taxon>Bacteria</taxon>
        <taxon>Bacillati</taxon>
        <taxon>Actinomycetota</taxon>
        <taxon>Actinomycetes</taxon>
        <taxon>Micromonosporales</taxon>
        <taxon>Micromonosporaceae</taxon>
        <taxon>Micromonospora</taxon>
    </lineage>
</organism>
<proteinExistence type="predicted"/>
<protein>
    <recommendedName>
        <fullName evidence="3">DUF2867 domain-containing protein</fullName>
    </recommendedName>
</protein>
<reference evidence="1 2" key="1">
    <citation type="submission" date="2021-01" db="EMBL/GenBank/DDBJ databases">
        <title>Whole genome shotgun sequence of Verrucosispora andamanensis NBRC 109075.</title>
        <authorList>
            <person name="Komaki H."/>
            <person name="Tamura T."/>
        </authorList>
    </citation>
    <scope>NUCLEOTIDE SEQUENCE [LARGE SCALE GENOMIC DNA]</scope>
    <source>
        <strain evidence="1 2">NBRC 109075</strain>
    </source>
</reference>
<evidence type="ECO:0008006" key="3">
    <source>
        <dbReference type="Google" id="ProtNLM"/>
    </source>
</evidence>
<gene>
    <name evidence="1" type="ORF">Van01_63650</name>
</gene>
<comment type="caution">
    <text evidence="1">The sequence shown here is derived from an EMBL/GenBank/DDBJ whole genome shotgun (WGS) entry which is preliminary data.</text>
</comment>
<name>A0ABQ4I5H2_9ACTN</name>
<dbReference type="InterPro" id="IPR021295">
    <property type="entry name" value="DUF2867"/>
</dbReference>
<keyword evidence="2" id="KW-1185">Reference proteome</keyword>
<dbReference type="Pfam" id="PF11066">
    <property type="entry name" value="DUF2867"/>
    <property type="match status" value="1"/>
</dbReference>
<evidence type="ECO:0000313" key="1">
    <source>
        <dbReference type="EMBL" id="GIJ13151.1"/>
    </source>
</evidence>
<dbReference type="EMBL" id="BOOZ01000083">
    <property type="protein sequence ID" value="GIJ13151.1"/>
    <property type="molecule type" value="Genomic_DNA"/>
</dbReference>
<evidence type="ECO:0000313" key="2">
    <source>
        <dbReference type="Proteomes" id="UP000647017"/>
    </source>
</evidence>
<sequence length="59" mass="6713">MHIGWVPDESGGYRGQMAVLVKPNGLLGAAYMTAIKPFRRLFVYPALLRSIERDWRAHV</sequence>
<accession>A0ABQ4I5H2</accession>
<dbReference type="Proteomes" id="UP000647017">
    <property type="component" value="Unassembled WGS sequence"/>
</dbReference>